<feature type="signal peptide" evidence="1">
    <location>
        <begin position="1"/>
        <end position="17"/>
    </location>
</feature>
<dbReference type="OrthoDB" id="10519320at2759"/>
<organism evidence="3">
    <name type="scientific">Aureococcus anophagefferens</name>
    <name type="common">Harmful bloom alga</name>
    <dbReference type="NCBI Taxonomy" id="44056"/>
    <lineage>
        <taxon>Eukaryota</taxon>
        <taxon>Sar</taxon>
        <taxon>Stramenopiles</taxon>
        <taxon>Ochrophyta</taxon>
        <taxon>Pelagophyceae</taxon>
        <taxon>Pelagomonadales</taxon>
        <taxon>Pelagomonadaceae</taxon>
        <taxon>Aureococcus</taxon>
    </lineage>
</organism>
<evidence type="ECO:0000313" key="2">
    <source>
        <dbReference type="EMBL" id="EGB02958.1"/>
    </source>
</evidence>
<reference evidence="2 3" key="1">
    <citation type="journal article" date="2011" name="Proc. Natl. Acad. Sci. U.S.A.">
        <title>Niche of harmful alga Aureococcus anophagefferens revealed through ecogenomics.</title>
        <authorList>
            <person name="Gobler C.J."/>
            <person name="Berry D.L."/>
            <person name="Dyhrman S.T."/>
            <person name="Wilhelm S.W."/>
            <person name="Salamov A."/>
            <person name="Lobanov A.V."/>
            <person name="Zhang Y."/>
            <person name="Collier J.L."/>
            <person name="Wurch L.L."/>
            <person name="Kustka A.B."/>
            <person name="Dill B.D."/>
            <person name="Shah M."/>
            <person name="VerBerkmoes N.C."/>
            <person name="Kuo A."/>
            <person name="Terry A."/>
            <person name="Pangilinan J."/>
            <person name="Lindquist E.A."/>
            <person name="Lucas S."/>
            <person name="Paulsen I.T."/>
            <person name="Hattenrath-Lehmann T.K."/>
            <person name="Talmage S.C."/>
            <person name="Walker E.A."/>
            <person name="Koch F."/>
            <person name="Burson A.M."/>
            <person name="Marcoval M.A."/>
            <person name="Tang Y.Z."/>
            <person name="Lecleir G.R."/>
            <person name="Coyne K.J."/>
            <person name="Berg G.M."/>
            <person name="Bertrand E.M."/>
            <person name="Saito M.A."/>
            <person name="Gladyshev V.N."/>
            <person name="Grigoriev I.V."/>
        </authorList>
    </citation>
    <scope>NUCLEOTIDE SEQUENCE [LARGE SCALE GENOMIC DNA]</scope>
    <source>
        <strain evidence="3">CCMP 1984</strain>
    </source>
</reference>
<gene>
    <name evidence="2" type="ORF">AURANDRAFT_68411</name>
</gene>
<accession>F0YPK0</accession>
<protein>
    <submittedName>
        <fullName evidence="2">Uncharacterized protein</fullName>
    </submittedName>
</protein>
<evidence type="ECO:0000256" key="1">
    <source>
        <dbReference type="SAM" id="SignalP"/>
    </source>
</evidence>
<dbReference type="KEGG" id="aaf:AURANDRAFT_68411"/>
<dbReference type="AlphaFoldDB" id="F0YPK0"/>
<dbReference type="InParanoid" id="F0YPK0"/>
<evidence type="ECO:0000313" key="3">
    <source>
        <dbReference type="Proteomes" id="UP000002729"/>
    </source>
</evidence>
<dbReference type="EMBL" id="GL833237">
    <property type="protein sequence ID" value="EGB02958.1"/>
    <property type="molecule type" value="Genomic_DNA"/>
</dbReference>
<sequence>MGRQKLATALLAPLACALVAPPPAKHPRAARRLAAGAFASPERLYPNSYVMPTGQRYATAQTRAQWLADWRAITECLARFPTATPQNLDRTQLAVSLNAACTDELAFMTGGARRRPSPFAITLVDALFVAAYCDAPRYARLREYALAQYVPLRMGDVCERVGSPRVAEVARTGGACFDQNLFDPATPEYEAMVKCHNVEMRLALLALLATSSALRWPGAAPKGAVRGGAEDTKDADLFEEEAAPELSEEEQATKRYADAVAAAKAQGGACAALDAFEAESLKPDRNESLLAVHWMDVALGKEVFAASERKIAALKAALADEAFAAKAFASLTARESKVLEMIKDEATLEAMRTEMLEKLVEADGNAYAQAALCKQLTPAVETMLGAPLEQPASA</sequence>
<keyword evidence="3" id="KW-1185">Reference proteome</keyword>
<dbReference type="Proteomes" id="UP000002729">
    <property type="component" value="Unassembled WGS sequence"/>
</dbReference>
<dbReference type="GeneID" id="20226781"/>
<feature type="chain" id="PRO_5003264825" evidence="1">
    <location>
        <begin position="18"/>
        <end position="394"/>
    </location>
</feature>
<proteinExistence type="predicted"/>
<dbReference type="RefSeq" id="XP_009042341.1">
    <property type="nucleotide sequence ID" value="XM_009044093.1"/>
</dbReference>
<name>F0YPK0_AURAN</name>
<keyword evidence="1" id="KW-0732">Signal</keyword>